<dbReference type="InterPro" id="IPR050708">
    <property type="entry name" value="T6SS_VgrG/RHS"/>
</dbReference>
<organism evidence="1 2">
    <name type="scientific">Panacibacter ginsenosidivorans</name>
    <dbReference type="NCBI Taxonomy" id="1813871"/>
    <lineage>
        <taxon>Bacteria</taxon>
        <taxon>Pseudomonadati</taxon>
        <taxon>Bacteroidota</taxon>
        <taxon>Chitinophagia</taxon>
        <taxon>Chitinophagales</taxon>
        <taxon>Chitinophagaceae</taxon>
        <taxon>Panacibacter</taxon>
    </lineage>
</organism>
<dbReference type="OrthoDB" id="976756at2"/>
<dbReference type="AlphaFoldDB" id="A0A5B8VI51"/>
<reference evidence="1 2" key="1">
    <citation type="journal article" date="2016" name="Int. J. Syst. Evol. Microbiol.">
        <title>Panacibacter ginsenosidivorans gen. nov., sp. nov., with ginsenoside converting activity isolated from soil of a ginseng field.</title>
        <authorList>
            <person name="Siddiqi M.Z."/>
            <person name="Muhammad Shafi S."/>
            <person name="Choi K.D."/>
            <person name="Im W.T."/>
        </authorList>
    </citation>
    <scope>NUCLEOTIDE SEQUENCE [LARGE SCALE GENOMIC DNA]</scope>
    <source>
        <strain evidence="1 2">Gsoil1550</strain>
    </source>
</reference>
<evidence type="ECO:0000313" key="1">
    <source>
        <dbReference type="EMBL" id="QEC70286.1"/>
    </source>
</evidence>
<dbReference type="PANTHER" id="PTHR32305:SF15">
    <property type="entry name" value="PROTEIN RHSA-RELATED"/>
    <property type="match status" value="1"/>
</dbReference>
<protein>
    <recommendedName>
        <fullName evidence="3">RHS repeat-associated core domain-containing protein</fullName>
    </recommendedName>
</protein>
<dbReference type="EMBL" id="CP042435">
    <property type="protein sequence ID" value="QEC70286.1"/>
    <property type="molecule type" value="Genomic_DNA"/>
</dbReference>
<dbReference type="Gene3D" id="2.180.10.10">
    <property type="entry name" value="RHS repeat-associated core"/>
    <property type="match status" value="2"/>
</dbReference>
<name>A0A5B8VI51_9BACT</name>
<dbReference type="PANTHER" id="PTHR32305">
    <property type="match status" value="1"/>
</dbReference>
<dbReference type="Proteomes" id="UP000321533">
    <property type="component" value="Chromosome"/>
</dbReference>
<accession>A0A5B8VI51</accession>
<sequence>MITTYNSNTTYFYTADNNTFPYPQAMTSTNLVRGMPTGTKVNVVGSSTYLYSVSFYDDRTRMIETHSTNNSGAKDTTIMQYSFSGQVLRTLVCHKKGGSNAQDYKVLSKMTYDAAGRVTQVKKKTGNSPEVIITQNQYNELGQLIQKNIGQKRDNTNTNTYTSNVVDSLDYTYNIRGWLRGINKDYARNANGAVNWFGEELCYDYGFTANELAGNIAGIRWRSAGDGQQRAYGFSYDYLDRLTKADFTQNAGSNTWDISAGIDFSVKNVVYDINGNITSLNQKGMKLNTALTIDSLKYGYVTNTNRLNYVTDKLNDTTAHLGDFTEVNNNTTQDYWYDGNGNLTKDNNKSISTITYNYLNLPNVITVTGKGTITYTYDAAGNKLKKTTVDNTVSPSKTTVTDYISLFTYLNDTLQFIAQDEGRVRPKTNTRSDTMYYDYFEKDHLGNVRVVLTDQLQQDVYPAVTLENNSTAFITEQVYYTVNTADTISTSRIASWGSTTGKNYVNNNGNPPYNNNPNANTTATSAIVYKLNGSTGDRWGLSTTLRVMSGDVVDIFAKSFYHLNAAQTPDNTFALGDYFFDLIMPFAESTAVQTNSHGTSALSLYYNPGSYDGGLGWVNSVPNPSQTSVPKAYINWILLDEQFQVVSSGSGFDIVSLTADNVKSHHQAITIPKNGYLYVYCSNESDVDVYFDNLQLIHTRGPLLEENHYYAFGGAMAGISSEALSFGDPDNKYEYNGKEKQSKEFTDGSGLEWLDYGARMYDAQIGRWGAVDPMADKMRRFSPYSYAFDNPLRFIDRDGMVPTDYYNLNGKQVDHVDDGKDDKKLVLTTSTKKDEVQQAINNGDVTNVPSNETVQKMDDAYTKTEKSGKENYFEVGINGKSSKTVESNEGEVSYEKRAEARRDLVAQDDKYGYDVHTHPLEKDKDGNIVNVGTPNPSDADKKGLGPLPSIVLGYVQHEIPPPSGTIGGSSTVETVRTIGFYKTSSDKAIVTVNFSDFVGAIKKINKK</sequence>
<gene>
    <name evidence="1" type="ORF">FRZ67_19020</name>
</gene>
<proteinExistence type="predicted"/>
<dbReference type="KEGG" id="pgin:FRZ67_19020"/>
<dbReference type="InterPro" id="IPR022385">
    <property type="entry name" value="Rhs_assc_core"/>
</dbReference>
<dbReference type="NCBIfam" id="TIGR03696">
    <property type="entry name" value="Rhs_assc_core"/>
    <property type="match status" value="1"/>
</dbReference>
<evidence type="ECO:0000313" key="2">
    <source>
        <dbReference type="Proteomes" id="UP000321533"/>
    </source>
</evidence>
<keyword evidence="2" id="KW-1185">Reference proteome</keyword>
<evidence type="ECO:0008006" key="3">
    <source>
        <dbReference type="Google" id="ProtNLM"/>
    </source>
</evidence>